<dbReference type="Proteomes" id="UP001176961">
    <property type="component" value="Unassembled WGS sequence"/>
</dbReference>
<name>A0AA36GRN4_CYLNA</name>
<sequence>MDAEKSTFRRHFLCRNDFLLQARREQKAQGAAIMHKQVIAEGVAQKKISQLEDDSHLASEKAKADAKFYRAKRETEANQLLLMP</sequence>
<reference evidence="1" key="1">
    <citation type="submission" date="2023-07" db="EMBL/GenBank/DDBJ databases">
        <authorList>
            <consortium name="CYATHOMIX"/>
        </authorList>
    </citation>
    <scope>NUCLEOTIDE SEQUENCE</scope>
    <source>
        <strain evidence="1">N/A</strain>
    </source>
</reference>
<evidence type="ECO:0000313" key="1">
    <source>
        <dbReference type="EMBL" id="CAJ0597085.1"/>
    </source>
</evidence>
<organism evidence="1 2">
    <name type="scientific">Cylicocyclus nassatus</name>
    <name type="common">Nematode worm</name>
    <dbReference type="NCBI Taxonomy" id="53992"/>
    <lineage>
        <taxon>Eukaryota</taxon>
        <taxon>Metazoa</taxon>
        <taxon>Ecdysozoa</taxon>
        <taxon>Nematoda</taxon>
        <taxon>Chromadorea</taxon>
        <taxon>Rhabditida</taxon>
        <taxon>Rhabditina</taxon>
        <taxon>Rhabditomorpha</taxon>
        <taxon>Strongyloidea</taxon>
        <taxon>Strongylidae</taxon>
        <taxon>Cylicocyclus</taxon>
    </lineage>
</organism>
<accession>A0AA36GRN4</accession>
<protein>
    <submittedName>
        <fullName evidence="1">Uncharacterized protein</fullName>
    </submittedName>
</protein>
<proteinExistence type="predicted"/>
<comment type="caution">
    <text evidence="1">The sequence shown here is derived from an EMBL/GenBank/DDBJ whole genome shotgun (WGS) entry which is preliminary data.</text>
</comment>
<keyword evidence="2" id="KW-1185">Reference proteome</keyword>
<dbReference type="EMBL" id="CATQJL010000223">
    <property type="protein sequence ID" value="CAJ0597085.1"/>
    <property type="molecule type" value="Genomic_DNA"/>
</dbReference>
<dbReference type="AlphaFoldDB" id="A0AA36GRN4"/>
<evidence type="ECO:0000313" key="2">
    <source>
        <dbReference type="Proteomes" id="UP001176961"/>
    </source>
</evidence>
<gene>
    <name evidence="1" type="ORF">CYNAS_LOCUS9068</name>
</gene>